<feature type="compositionally biased region" description="Basic and acidic residues" evidence="1">
    <location>
        <begin position="309"/>
        <end position="327"/>
    </location>
</feature>
<dbReference type="EMBL" id="JBICBT010000271">
    <property type="protein sequence ID" value="KAL3118640.1"/>
    <property type="molecule type" value="Genomic_DNA"/>
</dbReference>
<comment type="caution">
    <text evidence="2">The sequence shown here is derived from an EMBL/GenBank/DDBJ whole genome shotgun (WGS) entry which is preliminary data.</text>
</comment>
<reference evidence="2 3" key="1">
    <citation type="submission" date="2024-10" db="EMBL/GenBank/DDBJ databases">
        <authorList>
            <person name="Kim D."/>
        </authorList>
    </citation>
    <scope>NUCLEOTIDE SEQUENCE [LARGE SCALE GENOMIC DNA]</scope>
    <source>
        <strain evidence="2">BH-2024</strain>
    </source>
</reference>
<evidence type="ECO:0000256" key="1">
    <source>
        <dbReference type="SAM" id="MobiDB-lite"/>
    </source>
</evidence>
<evidence type="ECO:0000313" key="2">
    <source>
        <dbReference type="EMBL" id="KAL3118640.1"/>
    </source>
</evidence>
<organism evidence="2 3">
    <name type="scientific">Heterodera trifolii</name>
    <dbReference type="NCBI Taxonomy" id="157864"/>
    <lineage>
        <taxon>Eukaryota</taxon>
        <taxon>Metazoa</taxon>
        <taxon>Ecdysozoa</taxon>
        <taxon>Nematoda</taxon>
        <taxon>Chromadorea</taxon>
        <taxon>Rhabditida</taxon>
        <taxon>Tylenchina</taxon>
        <taxon>Tylenchomorpha</taxon>
        <taxon>Tylenchoidea</taxon>
        <taxon>Heteroderidae</taxon>
        <taxon>Heteroderinae</taxon>
        <taxon>Heterodera</taxon>
    </lineage>
</organism>
<keyword evidence="3" id="KW-1185">Reference proteome</keyword>
<proteinExistence type="predicted"/>
<evidence type="ECO:0000313" key="3">
    <source>
        <dbReference type="Proteomes" id="UP001620626"/>
    </source>
</evidence>
<sequence>MARPPPAALSGRKAVPISFVFGSSTPREISHHVNECAKKGLKAKLDQGGGDTAKRRGDIIYYMRQAKSIDAKEARDGAGRARAVGTAYAFGSSTPRSLSHMSKVPREQRVYDAKLAKDQRTSATAFDGVRASATNPHLANKRWITAGGGRSISTESRNEGDEAASEPDIVQDRLIDFMRHKKESTTTPATTTTTAKMEDGGGSRGRAKAKHSTGSAAGGGGPSVPAPNNRKKTPNQQQQQKGNSEMGGEGRENGGKREQNGEKGVEMEKEEKKVAVEHQQKQQQYQQKQEVQAVQQQQQQKQILVGMEMKMDNNKNGEIREEVEKEGNSTGEGGGETEEKERKRKNSTEGRGGGENEAEKKREEQQQIDTF</sequence>
<gene>
    <name evidence="2" type="ORF">niasHT_001035</name>
</gene>
<feature type="compositionally biased region" description="Basic and acidic residues" evidence="1">
    <location>
        <begin position="337"/>
        <end position="365"/>
    </location>
</feature>
<feature type="compositionally biased region" description="Low complexity" evidence="1">
    <location>
        <begin position="185"/>
        <end position="195"/>
    </location>
</feature>
<protein>
    <submittedName>
        <fullName evidence="2">Uncharacterized protein</fullName>
    </submittedName>
</protein>
<dbReference type="AlphaFoldDB" id="A0ABD2LTS8"/>
<accession>A0ABD2LTS8</accession>
<name>A0ABD2LTS8_9BILA</name>
<feature type="region of interest" description="Disordered" evidence="1">
    <location>
        <begin position="118"/>
        <end position="371"/>
    </location>
</feature>
<feature type="compositionally biased region" description="Basic and acidic residues" evidence="1">
    <location>
        <begin position="248"/>
        <end position="280"/>
    </location>
</feature>
<dbReference type="Proteomes" id="UP001620626">
    <property type="component" value="Unassembled WGS sequence"/>
</dbReference>
<feature type="compositionally biased region" description="Low complexity" evidence="1">
    <location>
        <begin position="281"/>
        <end position="302"/>
    </location>
</feature>